<name>A0A915D6E0_9BILA</name>
<evidence type="ECO:0000313" key="1">
    <source>
        <dbReference type="Proteomes" id="UP000887574"/>
    </source>
</evidence>
<dbReference type="Proteomes" id="UP000887574">
    <property type="component" value="Unplaced"/>
</dbReference>
<dbReference type="AlphaFoldDB" id="A0A915D6E0"/>
<organism evidence="1 2">
    <name type="scientific">Ditylenchus dipsaci</name>
    <dbReference type="NCBI Taxonomy" id="166011"/>
    <lineage>
        <taxon>Eukaryota</taxon>
        <taxon>Metazoa</taxon>
        <taxon>Ecdysozoa</taxon>
        <taxon>Nematoda</taxon>
        <taxon>Chromadorea</taxon>
        <taxon>Rhabditida</taxon>
        <taxon>Tylenchina</taxon>
        <taxon>Tylenchomorpha</taxon>
        <taxon>Sphaerularioidea</taxon>
        <taxon>Anguinidae</taxon>
        <taxon>Anguininae</taxon>
        <taxon>Ditylenchus</taxon>
    </lineage>
</organism>
<dbReference type="WBParaSite" id="jg16528">
    <property type="protein sequence ID" value="jg16528"/>
    <property type="gene ID" value="jg16528"/>
</dbReference>
<keyword evidence="1" id="KW-1185">Reference proteome</keyword>
<sequence>METADSNSVVELAKRTIVLYRKSSSPVCSTEQQSSKFLLNWVTKTFNLPINAIQEISNELEIPFQKTYDNNGNTIWKMGFIVLDSSKTHDNIISMFEANIHQMQQCFICKGVSVLLEGRKIVLSTARARDISPCISTPSSADLEDCFRVLSKTTRSNSSSRSTPSSAATPVSAFQSFFPYGGVNSNDNVMAPEVQNLLDAYTTQYSAMHSVQQPTGSNDASITAENVNSTPNDFDLVDSASSTTAALFKHIQKVTENSFWD</sequence>
<accession>A0A915D6E0</accession>
<evidence type="ECO:0000313" key="2">
    <source>
        <dbReference type="WBParaSite" id="jg16528"/>
    </source>
</evidence>
<protein>
    <submittedName>
        <fullName evidence="2">Uncharacterized protein</fullName>
    </submittedName>
</protein>
<reference evidence="2" key="1">
    <citation type="submission" date="2022-11" db="UniProtKB">
        <authorList>
            <consortium name="WormBaseParasite"/>
        </authorList>
    </citation>
    <scope>IDENTIFICATION</scope>
</reference>
<proteinExistence type="predicted"/>